<dbReference type="Proteomes" id="UP001159363">
    <property type="component" value="Chromosome 13"/>
</dbReference>
<sequence>MDARINLINSLKEQLNRIKNLPSGPIYQSINKYLTELYLENGDEQNAIYHIVESQAVSLRLRTVEKIAHLSAK</sequence>
<organism evidence="2 3">
    <name type="scientific">Dryococelus australis</name>
    <dbReference type="NCBI Taxonomy" id="614101"/>
    <lineage>
        <taxon>Eukaryota</taxon>
        <taxon>Metazoa</taxon>
        <taxon>Ecdysozoa</taxon>
        <taxon>Arthropoda</taxon>
        <taxon>Hexapoda</taxon>
        <taxon>Insecta</taxon>
        <taxon>Pterygota</taxon>
        <taxon>Neoptera</taxon>
        <taxon>Polyneoptera</taxon>
        <taxon>Phasmatodea</taxon>
        <taxon>Verophasmatodea</taxon>
        <taxon>Anareolatae</taxon>
        <taxon>Phasmatidae</taxon>
        <taxon>Eurycanthinae</taxon>
        <taxon>Dryococelus</taxon>
    </lineage>
</organism>
<protein>
    <recommendedName>
        <fullName evidence="1">CYTH domain-containing protein</fullName>
    </recommendedName>
</protein>
<evidence type="ECO:0000259" key="1">
    <source>
        <dbReference type="PROSITE" id="PS51707"/>
    </source>
</evidence>
<evidence type="ECO:0000313" key="3">
    <source>
        <dbReference type="Proteomes" id="UP001159363"/>
    </source>
</evidence>
<accession>A0ABQ9G9M4</accession>
<proteinExistence type="predicted"/>
<dbReference type="InterPro" id="IPR023577">
    <property type="entry name" value="CYTH_domain"/>
</dbReference>
<dbReference type="EMBL" id="JARBHB010000014">
    <property type="protein sequence ID" value="KAJ8869120.1"/>
    <property type="molecule type" value="Genomic_DNA"/>
</dbReference>
<reference evidence="2 3" key="1">
    <citation type="submission" date="2023-02" db="EMBL/GenBank/DDBJ databases">
        <title>LHISI_Scaffold_Assembly.</title>
        <authorList>
            <person name="Stuart O.P."/>
            <person name="Cleave R."/>
            <person name="Magrath M.J.L."/>
            <person name="Mikheyev A.S."/>
        </authorList>
    </citation>
    <scope>NUCLEOTIDE SEQUENCE [LARGE SCALE GENOMIC DNA]</scope>
    <source>
        <strain evidence="2">Daus_M_001</strain>
        <tissue evidence="2">Leg muscle</tissue>
    </source>
</reference>
<keyword evidence="3" id="KW-1185">Reference proteome</keyword>
<gene>
    <name evidence="2" type="ORF">PR048_030688</name>
</gene>
<comment type="caution">
    <text evidence="2">The sequence shown here is derived from an EMBL/GenBank/DDBJ whole genome shotgun (WGS) entry which is preliminary data.</text>
</comment>
<feature type="domain" description="CYTH" evidence="1">
    <location>
        <begin position="1"/>
        <end position="73"/>
    </location>
</feature>
<name>A0ABQ9G9M4_9NEOP</name>
<evidence type="ECO:0000313" key="2">
    <source>
        <dbReference type="EMBL" id="KAJ8869120.1"/>
    </source>
</evidence>
<dbReference type="PROSITE" id="PS51707">
    <property type="entry name" value="CYTH"/>
    <property type="match status" value="1"/>
</dbReference>